<dbReference type="AlphaFoldDB" id="A0A1Y1X329"/>
<evidence type="ECO:0000256" key="1">
    <source>
        <dbReference type="ARBA" id="ARBA00004141"/>
    </source>
</evidence>
<dbReference type="PANTHER" id="PTHR12266:SF0">
    <property type="entry name" value="MITOCHONDRIAL SODIUM_CALCIUM EXCHANGER PROTEIN"/>
    <property type="match status" value="1"/>
</dbReference>
<dbReference type="OrthoDB" id="407410at2759"/>
<evidence type="ECO:0000256" key="8">
    <source>
        <dbReference type="SAM" id="Phobius"/>
    </source>
</evidence>
<feature type="transmembrane region" description="Helical" evidence="8">
    <location>
        <begin position="76"/>
        <end position="97"/>
    </location>
</feature>
<dbReference type="EMBL" id="MCFE01000749">
    <property type="protein sequence ID" value="ORX80220.1"/>
    <property type="molecule type" value="Genomic_DNA"/>
</dbReference>
<evidence type="ECO:0000259" key="10">
    <source>
        <dbReference type="Pfam" id="PF01699"/>
    </source>
</evidence>
<dbReference type="InterPro" id="IPR051359">
    <property type="entry name" value="CaCA_antiporter"/>
</dbReference>
<feature type="compositionally biased region" description="Basic and acidic residues" evidence="7">
    <location>
        <begin position="191"/>
        <end position="204"/>
    </location>
</feature>
<feature type="chain" id="PRO_5012101402" description="Sodium/calcium exchanger membrane region domain-containing protein" evidence="9">
    <location>
        <begin position="25"/>
        <end position="1059"/>
    </location>
</feature>
<comment type="subcellular location">
    <subcellularLocation>
        <location evidence="1">Membrane</location>
        <topology evidence="1">Multi-pass membrane protein</topology>
    </subcellularLocation>
</comment>
<keyword evidence="6 8" id="KW-0472">Membrane</keyword>
<feature type="transmembrane region" description="Helical" evidence="8">
    <location>
        <begin position="503"/>
        <end position="526"/>
    </location>
</feature>
<dbReference type="InterPro" id="IPR044880">
    <property type="entry name" value="NCX_ion-bd_dom_sf"/>
</dbReference>
<dbReference type="PANTHER" id="PTHR12266">
    <property type="entry name" value="NA+/CA2+ K+ INDEPENDENT EXCHANGER"/>
    <property type="match status" value="1"/>
</dbReference>
<keyword evidence="9" id="KW-0732">Signal</keyword>
<keyword evidence="4 8" id="KW-0812">Transmembrane</keyword>
<feature type="domain" description="Sodium/calcium exchanger membrane region" evidence="10">
    <location>
        <begin position="83"/>
        <end position="176"/>
    </location>
</feature>
<keyword evidence="3" id="KW-0813">Transport</keyword>
<comment type="caution">
    <text evidence="11">The sequence shown here is derived from an EMBL/GenBank/DDBJ whole genome shotgun (WGS) entry which is preliminary data.</text>
</comment>
<dbReference type="InterPro" id="IPR004837">
    <property type="entry name" value="NaCa_Exmemb"/>
</dbReference>
<dbReference type="STRING" id="1314790.A0A1Y1X329"/>
<feature type="transmembrane region" description="Helical" evidence="8">
    <location>
        <begin position="147"/>
        <end position="173"/>
    </location>
</feature>
<feature type="region of interest" description="Disordered" evidence="7">
    <location>
        <begin position="342"/>
        <end position="367"/>
    </location>
</feature>
<feature type="region of interest" description="Disordered" evidence="7">
    <location>
        <begin position="809"/>
        <end position="837"/>
    </location>
</feature>
<feature type="transmembrane region" description="Helical" evidence="8">
    <location>
        <begin position="882"/>
        <end position="903"/>
    </location>
</feature>
<feature type="compositionally biased region" description="Low complexity" evidence="7">
    <location>
        <begin position="809"/>
        <end position="833"/>
    </location>
</feature>
<evidence type="ECO:0000256" key="5">
    <source>
        <dbReference type="ARBA" id="ARBA00022989"/>
    </source>
</evidence>
<dbReference type="GO" id="GO:0016020">
    <property type="term" value="C:membrane"/>
    <property type="evidence" value="ECO:0007669"/>
    <property type="project" value="UniProtKB-SubCell"/>
</dbReference>
<name>A0A1Y1X329_9FUNG</name>
<protein>
    <recommendedName>
        <fullName evidence="10">Sodium/calcium exchanger membrane region domain-containing protein</fullName>
    </recommendedName>
</protein>
<evidence type="ECO:0000313" key="12">
    <source>
        <dbReference type="Proteomes" id="UP000193498"/>
    </source>
</evidence>
<evidence type="ECO:0000313" key="11">
    <source>
        <dbReference type="EMBL" id="ORX80220.1"/>
    </source>
</evidence>
<feature type="transmembrane region" description="Helical" evidence="8">
    <location>
        <begin position="254"/>
        <end position="271"/>
    </location>
</feature>
<feature type="transmembrane region" description="Helical" evidence="8">
    <location>
        <begin position="1003"/>
        <end position="1025"/>
    </location>
</feature>
<accession>A0A1Y1X329</accession>
<evidence type="ECO:0000256" key="7">
    <source>
        <dbReference type="SAM" id="MobiDB-lite"/>
    </source>
</evidence>
<feature type="transmembrane region" description="Helical" evidence="8">
    <location>
        <begin position="910"/>
        <end position="934"/>
    </location>
</feature>
<feature type="region of interest" description="Disordered" evidence="7">
    <location>
        <begin position="181"/>
        <end position="210"/>
    </location>
</feature>
<organism evidence="11 12">
    <name type="scientific">Basidiobolus meristosporus CBS 931.73</name>
    <dbReference type="NCBI Taxonomy" id="1314790"/>
    <lineage>
        <taxon>Eukaryota</taxon>
        <taxon>Fungi</taxon>
        <taxon>Fungi incertae sedis</taxon>
        <taxon>Zoopagomycota</taxon>
        <taxon>Entomophthoromycotina</taxon>
        <taxon>Basidiobolomycetes</taxon>
        <taxon>Basidiobolales</taxon>
        <taxon>Basidiobolaceae</taxon>
        <taxon>Basidiobolus</taxon>
    </lineage>
</organism>
<feature type="transmembrane region" description="Helical" evidence="8">
    <location>
        <begin position="283"/>
        <end position="302"/>
    </location>
</feature>
<gene>
    <name evidence="11" type="ORF">K493DRAFT_412179</name>
</gene>
<feature type="transmembrane region" description="Helical" evidence="8">
    <location>
        <begin position="769"/>
        <end position="789"/>
    </location>
</feature>
<comment type="similarity">
    <text evidence="2">Belongs to the Ca(2+):cation antiporter (CaCA) (TC 2.A.19) family.</text>
</comment>
<feature type="transmembrane region" description="Helical" evidence="8">
    <location>
        <begin position="744"/>
        <end position="762"/>
    </location>
</feature>
<evidence type="ECO:0000256" key="4">
    <source>
        <dbReference type="ARBA" id="ARBA00022692"/>
    </source>
</evidence>
<feature type="compositionally biased region" description="Polar residues" evidence="7">
    <location>
        <begin position="348"/>
        <end position="360"/>
    </location>
</feature>
<sequence>MKETFIRPHLALLILVLLSALANAQNTGSTDDTNTKCTKPNTHYDPCAFVRAYCGDEAGLIDYLQLRYCTLPSREASFFILSAFLIVAYFYSLFRVSDVHLTTALQNISDHLRLSSEVAGLTLLSFGNGAPDLFTAFAGVSSGDFDLIFGATVGSGMFILNIVLGSIIVASYYRHKNASLSAPQHNPVEPQRPDSPRANLERRPSTSNPESFVRLRRRLQSFTRALRLKPSKEYSFSNLVVKFRGLAIDKFSHLRNLTIYTIAVVILLVIFDDGTVHWFEPVILLLYYLFFLGFFICRHFYLKKKRQQNKPRNLRSHQIALEPVSLERGTSMESIQSNLDTNIEAPPLNSTTPDLKSIPSTPVEESPNVLGLSIPRLVVTDADIGNPDASDESISHEAPATVPRERSQLLRANKPGPITTGTEELARIQNRAVPTVTVTEEPSDLSDINDKFSEVYMEKEAPPKSTVRSLWSLAKLHLYEDSDIVNSIKDSCRISKPTSVFQWIKSGASVFCTVIWIFLIPIRLLICLSMPPFLSDMISEVDDDIREEDEDNLEEIAMNSQNPEEYAEDIVSTNIIRYACGCHVEHEKQPISLSSDSIKHSSENIQQCGSPTRQGKLLTVPSSDSNVVVPSTSSTYARCMGRKDSIRCVRPSTSQRSFMSISAQSSNASDTPKIPASPELTNSVFMASSPSNSVIRSFDNATASENVRNAPWWWPLPRKAMIRFIYHLTHVPVHRFLKYRILNTTYPIVASLLVIYLAGFDLRGTGRLAILIVAGALLLLGFLVAYPILTIATDFGSGFAEYLDAKSLLSPRSSSSPTPSSTTLYSPSLNTSTNGEPISLSTDERNIARYLKFLLMAYCRGVYSESTPGHIPLRSIKIVAVLYIYELLCSFVTFVMSILWIYLLSNEIVALLASLGTILSLSKAIIGLTVLAWGNSLGDLFADVAIARAGYFRVAFTAVWTGPIQNLLLTLGITLLIGCFQMKPAGTSLSAATITLPPISPTIWLGFSFLLFSVVILSGVLLAFYYKFRLPLSLGIILITNFAVYLISSIILEWRMETE</sequence>
<evidence type="ECO:0000256" key="3">
    <source>
        <dbReference type="ARBA" id="ARBA00022448"/>
    </source>
</evidence>
<feature type="domain" description="Sodium/calcium exchanger membrane region" evidence="10">
    <location>
        <begin position="890"/>
        <end position="1049"/>
    </location>
</feature>
<feature type="signal peptide" evidence="9">
    <location>
        <begin position="1"/>
        <end position="24"/>
    </location>
</feature>
<proteinExistence type="inferred from homology"/>
<dbReference type="InParanoid" id="A0A1Y1X329"/>
<dbReference type="Gene3D" id="1.20.1420.30">
    <property type="entry name" value="NCX, central ion-binding region"/>
    <property type="match status" value="2"/>
</dbReference>
<feature type="transmembrane region" description="Helical" evidence="8">
    <location>
        <begin position="967"/>
        <end position="983"/>
    </location>
</feature>
<dbReference type="Pfam" id="PF01699">
    <property type="entry name" value="Na_Ca_ex"/>
    <property type="match status" value="2"/>
</dbReference>
<feature type="transmembrane region" description="Helical" evidence="8">
    <location>
        <begin position="1032"/>
        <end position="1052"/>
    </location>
</feature>
<evidence type="ECO:0000256" key="9">
    <source>
        <dbReference type="SAM" id="SignalP"/>
    </source>
</evidence>
<evidence type="ECO:0000256" key="6">
    <source>
        <dbReference type="ARBA" id="ARBA00023136"/>
    </source>
</evidence>
<keyword evidence="12" id="KW-1185">Reference proteome</keyword>
<dbReference type="Proteomes" id="UP000193498">
    <property type="component" value="Unassembled WGS sequence"/>
</dbReference>
<evidence type="ECO:0000256" key="2">
    <source>
        <dbReference type="ARBA" id="ARBA00008170"/>
    </source>
</evidence>
<keyword evidence="5 8" id="KW-1133">Transmembrane helix</keyword>
<reference evidence="11 12" key="1">
    <citation type="submission" date="2016-07" db="EMBL/GenBank/DDBJ databases">
        <title>Pervasive Adenine N6-methylation of Active Genes in Fungi.</title>
        <authorList>
            <consortium name="DOE Joint Genome Institute"/>
            <person name="Mondo S.J."/>
            <person name="Dannebaum R.O."/>
            <person name="Kuo R.C."/>
            <person name="Labutti K."/>
            <person name="Haridas S."/>
            <person name="Kuo A."/>
            <person name="Salamov A."/>
            <person name="Ahrendt S.R."/>
            <person name="Lipzen A."/>
            <person name="Sullivan W."/>
            <person name="Andreopoulos W.B."/>
            <person name="Clum A."/>
            <person name="Lindquist E."/>
            <person name="Daum C."/>
            <person name="Ramamoorthy G.K."/>
            <person name="Gryganskyi A."/>
            <person name="Culley D."/>
            <person name="Magnuson J.K."/>
            <person name="James T.Y."/>
            <person name="O'Malley M.A."/>
            <person name="Stajich J.E."/>
            <person name="Spatafora J.W."/>
            <person name="Visel A."/>
            <person name="Grigoriev I.V."/>
        </authorList>
    </citation>
    <scope>NUCLEOTIDE SEQUENCE [LARGE SCALE GENOMIC DNA]</scope>
    <source>
        <strain evidence="11 12">CBS 931.73</strain>
    </source>
</reference>
<dbReference type="GO" id="GO:0008324">
    <property type="term" value="F:monoatomic cation transmembrane transporter activity"/>
    <property type="evidence" value="ECO:0007669"/>
    <property type="project" value="TreeGrafter"/>
</dbReference>